<evidence type="ECO:0000256" key="6">
    <source>
        <dbReference type="ARBA" id="ARBA00009519"/>
    </source>
</evidence>
<evidence type="ECO:0000256" key="4">
    <source>
        <dbReference type="ARBA" id="ARBA00001967"/>
    </source>
</evidence>
<evidence type="ECO:0000256" key="1">
    <source>
        <dbReference type="ARBA" id="ARBA00000807"/>
    </source>
</evidence>
<dbReference type="Gene3D" id="1.20.930.60">
    <property type="match status" value="1"/>
</dbReference>
<dbReference type="GO" id="GO:0046872">
    <property type="term" value="F:metal ion binding"/>
    <property type="evidence" value="ECO:0007669"/>
    <property type="project" value="UniProtKB-KW"/>
</dbReference>
<dbReference type="Gene3D" id="1.10.1410.40">
    <property type="match status" value="1"/>
</dbReference>
<dbReference type="Pfam" id="PF03281">
    <property type="entry name" value="Mab-21"/>
    <property type="match status" value="1"/>
</dbReference>
<dbReference type="SMART" id="SM01265">
    <property type="entry name" value="Mab-21"/>
    <property type="match status" value="1"/>
</dbReference>
<dbReference type="Pfam" id="PF20266">
    <property type="entry name" value="Mab-21_C"/>
    <property type="match status" value="1"/>
</dbReference>
<dbReference type="GO" id="GO:0016791">
    <property type="term" value="F:phosphatase activity"/>
    <property type="evidence" value="ECO:0007669"/>
    <property type="project" value="TreeGrafter"/>
</dbReference>
<organism evidence="20 21">
    <name type="scientific">Pseudolycoriella hygida</name>
    <dbReference type="NCBI Taxonomy" id="35572"/>
    <lineage>
        <taxon>Eukaryota</taxon>
        <taxon>Metazoa</taxon>
        <taxon>Ecdysozoa</taxon>
        <taxon>Arthropoda</taxon>
        <taxon>Hexapoda</taxon>
        <taxon>Insecta</taxon>
        <taxon>Pterygota</taxon>
        <taxon>Neoptera</taxon>
        <taxon>Endopterygota</taxon>
        <taxon>Diptera</taxon>
        <taxon>Nematocera</taxon>
        <taxon>Sciaroidea</taxon>
        <taxon>Sciaridae</taxon>
        <taxon>Pseudolycoriella</taxon>
    </lineage>
</organism>
<dbReference type="AlphaFoldDB" id="A0A9Q0RYH1"/>
<keyword evidence="11" id="KW-0464">Manganese</keyword>
<dbReference type="InterPro" id="IPR024810">
    <property type="entry name" value="MAB21L/cGLR"/>
</dbReference>
<accession>A0A9Q0RYH1</accession>
<keyword evidence="10" id="KW-0378">Hydrolase</keyword>
<evidence type="ECO:0000256" key="15">
    <source>
        <dbReference type="ARBA" id="ARBA00045980"/>
    </source>
</evidence>
<comment type="similarity">
    <text evidence="5">Belongs to the mab-21 family.</text>
</comment>
<evidence type="ECO:0000256" key="9">
    <source>
        <dbReference type="ARBA" id="ARBA00022723"/>
    </source>
</evidence>
<comment type="cofactor">
    <cofactor evidence="4">
        <name>Ni(2+)</name>
        <dbReference type="ChEBI" id="CHEBI:49786"/>
    </cofactor>
</comment>
<dbReference type="GO" id="GO:0005634">
    <property type="term" value="C:nucleus"/>
    <property type="evidence" value="ECO:0007669"/>
    <property type="project" value="TreeGrafter"/>
</dbReference>
<dbReference type="Proteomes" id="UP001151699">
    <property type="component" value="Chromosome X"/>
</dbReference>
<dbReference type="EMBL" id="WJQU01000003">
    <property type="protein sequence ID" value="KAJ6637382.1"/>
    <property type="molecule type" value="Genomic_DNA"/>
</dbReference>
<evidence type="ECO:0000313" key="21">
    <source>
        <dbReference type="Proteomes" id="UP001151699"/>
    </source>
</evidence>
<comment type="cofactor">
    <cofactor evidence="3">
        <name>Mn(2+)</name>
        <dbReference type="ChEBI" id="CHEBI:29035"/>
    </cofactor>
</comment>
<reference evidence="20" key="1">
    <citation type="submission" date="2022-07" db="EMBL/GenBank/DDBJ databases">
        <authorList>
            <person name="Trinca V."/>
            <person name="Uliana J.V.C."/>
            <person name="Torres T.T."/>
            <person name="Ward R.J."/>
            <person name="Monesi N."/>
        </authorList>
    </citation>
    <scope>NUCLEOTIDE SEQUENCE</scope>
    <source>
        <strain evidence="20">HSMRA1968</strain>
        <tissue evidence="20">Whole embryos</tissue>
    </source>
</reference>
<keyword evidence="8" id="KW-0533">Nickel</keyword>
<dbReference type="Gene3D" id="3.40.50.10880">
    <property type="entry name" value="Uncharacterised protein PF01937, DUF89, domain 3"/>
    <property type="match status" value="1"/>
</dbReference>
<dbReference type="InterPro" id="IPR046906">
    <property type="entry name" value="Mab-21_HhH/H2TH-like"/>
</dbReference>
<dbReference type="GO" id="GO:0006974">
    <property type="term" value="P:DNA damage response"/>
    <property type="evidence" value="ECO:0007669"/>
    <property type="project" value="TreeGrafter"/>
</dbReference>
<name>A0A9Q0RYH1_9DIPT</name>
<evidence type="ECO:0000256" key="5">
    <source>
        <dbReference type="ARBA" id="ARBA00008307"/>
    </source>
</evidence>
<dbReference type="InterPro" id="IPR002791">
    <property type="entry name" value="ARMT1-like_metal-bd"/>
</dbReference>
<evidence type="ECO:0000256" key="10">
    <source>
        <dbReference type="ARBA" id="ARBA00022801"/>
    </source>
</evidence>
<feature type="domain" description="Mab-21-like HhH/H2TH-like" evidence="19">
    <location>
        <begin position="240"/>
        <end position="333"/>
    </location>
</feature>
<evidence type="ECO:0000256" key="2">
    <source>
        <dbReference type="ARBA" id="ARBA00001326"/>
    </source>
</evidence>
<evidence type="ECO:0000256" key="16">
    <source>
        <dbReference type="ARBA" id="ARBA00048809"/>
    </source>
</evidence>
<comment type="catalytic activity">
    <reaction evidence="16">
        <text>beta-D-fructose 6-phosphate = dihydroxyacetone + D-glyceraldehyde 3-phosphate</text>
        <dbReference type="Rhea" id="RHEA:28002"/>
        <dbReference type="ChEBI" id="CHEBI:16016"/>
        <dbReference type="ChEBI" id="CHEBI:57634"/>
        <dbReference type="ChEBI" id="CHEBI:59776"/>
    </reaction>
</comment>
<dbReference type="PANTHER" id="PTHR12260">
    <property type="entry name" value="DAMAGE-CONTROL PHOSPHATASE ARMT1"/>
    <property type="match status" value="1"/>
</dbReference>
<dbReference type="FunFam" id="3.40.50.10880:FF:000005">
    <property type="entry name" value="DUF89-domain-containing protein"/>
    <property type="match status" value="1"/>
</dbReference>
<dbReference type="PANTHER" id="PTHR12260:SF6">
    <property type="entry name" value="DAMAGE-CONTROL PHOSPHATASE ARMT1"/>
    <property type="match status" value="1"/>
</dbReference>
<comment type="function">
    <text evidence="15">Metal-dependent phosphatase that shows phosphatase activity against several substrates, including fructose-1-phosphate and fructose-6-phosphate. Its preference for fructose-1-phosphate, a strong glycating agent that causes DNA damage rather than a canonical yeast metabolite, suggests a damage-control function in hexose phosphate metabolism. Has also been shown to have O-methyltransferase activity that methylates glutamate residues of target proteins to form gamma-glutamyl methyl ester residues. Possibly methylates PCNA, suggesting it is involved in the DNA damage response.</text>
</comment>
<dbReference type="Gene3D" id="3.30.460.90">
    <property type="match status" value="1"/>
</dbReference>
<evidence type="ECO:0000259" key="18">
    <source>
        <dbReference type="Pfam" id="PF03281"/>
    </source>
</evidence>
<comment type="catalytic activity">
    <reaction evidence="1">
        <text>L-glutamyl-[protein] + S-adenosyl-L-methionine = [protein]-L-glutamate 5-O-methyl ester + S-adenosyl-L-homocysteine</text>
        <dbReference type="Rhea" id="RHEA:24452"/>
        <dbReference type="Rhea" id="RHEA-COMP:10208"/>
        <dbReference type="Rhea" id="RHEA-COMP:10311"/>
        <dbReference type="ChEBI" id="CHEBI:29973"/>
        <dbReference type="ChEBI" id="CHEBI:57856"/>
        <dbReference type="ChEBI" id="CHEBI:59789"/>
        <dbReference type="ChEBI" id="CHEBI:82795"/>
    </reaction>
</comment>
<dbReference type="OrthoDB" id="541375at2759"/>
<evidence type="ECO:0000256" key="8">
    <source>
        <dbReference type="ARBA" id="ARBA00022596"/>
    </source>
</evidence>
<evidence type="ECO:0000256" key="3">
    <source>
        <dbReference type="ARBA" id="ARBA00001936"/>
    </source>
</evidence>
<dbReference type="SUPFAM" id="SSF111321">
    <property type="entry name" value="AF1104-like"/>
    <property type="match status" value="1"/>
</dbReference>
<dbReference type="InterPro" id="IPR036075">
    <property type="entry name" value="ARMT-1-like_metal-bd_sf"/>
</dbReference>
<evidence type="ECO:0000256" key="14">
    <source>
        <dbReference type="ARBA" id="ARBA00032801"/>
    </source>
</evidence>
<dbReference type="GO" id="GO:0016462">
    <property type="term" value="F:pyrophosphatase activity"/>
    <property type="evidence" value="ECO:0007669"/>
    <property type="project" value="UniProtKB-ARBA"/>
</dbReference>
<keyword evidence="21" id="KW-1185">Reference proteome</keyword>
<dbReference type="GO" id="GO:0030643">
    <property type="term" value="P:intracellular phosphate ion homeostasis"/>
    <property type="evidence" value="ECO:0007669"/>
    <property type="project" value="UniProtKB-ARBA"/>
</dbReference>
<evidence type="ECO:0000256" key="7">
    <source>
        <dbReference type="ARBA" id="ARBA00017414"/>
    </source>
</evidence>
<protein>
    <recommendedName>
        <fullName evidence="7">Damage-control phosphatase ARMT1</fullName>
    </recommendedName>
    <alternativeName>
        <fullName evidence="14">Acidic residue methyltransferase 1</fullName>
    </alternativeName>
    <alternativeName>
        <fullName evidence="12">Protein-glutamate O-methyltransferase</fullName>
    </alternativeName>
    <alternativeName>
        <fullName evidence="13">Sugar phosphate phosphatase ARMT1</fullName>
    </alternativeName>
</protein>
<keyword evidence="9" id="KW-0479">Metal-binding</keyword>
<comment type="catalytic activity">
    <reaction evidence="2">
        <text>beta-D-fructose 1-phosphate + H2O = D-fructose + phosphate</text>
        <dbReference type="Rhea" id="RHEA:35603"/>
        <dbReference type="ChEBI" id="CHEBI:15377"/>
        <dbReference type="ChEBI" id="CHEBI:37721"/>
        <dbReference type="ChEBI" id="CHEBI:43474"/>
        <dbReference type="ChEBI" id="CHEBI:138881"/>
    </reaction>
</comment>
<gene>
    <name evidence="20" type="primary">armt1</name>
    <name evidence="20" type="ORF">Bhyg_10112</name>
</gene>
<dbReference type="InterPro" id="IPR039763">
    <property type="entry name" value="ARMT1"/>
</dbReference>
<evidence type="ECO:0000256" key="13">
    <source>
        <dbReference type="ARBA" id="ARBA00030842"/>
    </source>
</evidence>
<evidence type="ECO:0000259" key="19">
    <source>
        <dbReference type="Pfam" id="PF20266"/>
    </source>
</evidence>
<evidence type="ECO:0000259" key="17">
    <source>
        <dbReference type="Pfam" id="PF01937"/>
    </source>
</evidence>
<comment type="similarity">
    <text evidence="6">Belongs to the damage-control phosphatase family. Sugar phosphate phosphatase III subfamily.</text>
</comment>
<dbReference type="InterPro" id="IPR046903">
    <property type="entry name" value="Mab-21-like_nuc_Trfase"/>
</dbReference>
<evidence type="ECO:0000256" key="11">
    <source>
        <dbReference type="ARBA" id="ARBA00023211"/>
    </source>
</evidence>
<proteinExistence type="inferred from homology"/>
<feature type="domain" description="Damage-control phosphatase ARMT1-like metal-binding" evidence="17">
    <location>
        <begin position="442"/>
        <end position="820"/>
    </location>
</feature>
<comment type="caution">
    <text evidence="20">The sequence shown here is derived from an EMBL/GenBank/DDBJ whole genome shotgun (WGS) entry which is preliminary data.</text>
</comment>
<feature type="domain" description="Mab-21-like nucleotidyltransferase" evidence="18">
    <location>
        <begin position="57"/>
        <end position="235"/>
    </location>
</feature>
<sequence>MENHLIECNKFINLQDEEAGKITKHFKQIYKFVTDSMAQKDNVFKDIFQREQLAGSYADNIKVGQPDEYDALVVLKFSDPVVEKSLKAGFVKINITNGLKKFAHYKPFVDGNGYLLQDKVLAWIRAMIYDVIKTCKNIIKIERNEYEVEKATSNGPAITLDIKIIRSENGATGKFSIDFVSALAFDFKEQFFADFKPQFLVSKYWNAIAKPNKDKQLNNPDWICSYADLEREYLKDTQNMKQLIRLFKKIRDKENLANFKSYYIKLIFLHQRRNKEKQNNYWKQSLSVLFLEMFDIILDHLKRCELVSFWHKKYNLFSGLNQKQIEDIYNKLKKIRDKIHTNMDNGKPEFIRSVILTPTELESLPPKVAVSRANNSHENTICKPTFLLPLNKTTTKEQFVLKIHKQRSKMSDFDSKYQIIDSVTPINVALSGRYKKSFGYYTIRERLPVILTQIQDYLSKEKDTIANGNEQTKNDIKTIQAKLSKLKYELQTDKVMDKFDGVDTDRLQWNEFLSTLNDDNNSYFKTTWLFAECYMYRKLKSFFEDSQTLKDFDYFRHQKTKALTSSFSSMSLVIKHVDDFQSKEIKTQEQLEEFFTRLLKLNLWGNRCDLSISAGREVKQIGNPFLQIDSLNSFVLVDRCKDIWNCVSAGRNNKTIDFILDNAGYELFTDLVLARFLLDNQFTTKIRFHIKAIPWFISDVNVFDFNWTIKTMSEYEDVHLSSFGGKLQEYSNCGKIELLKDEYFWTGPYEFYRMKEIDANLYDALSTADLLIFKGDLNYRKLLGDFNWPFDSTFETVLRGFRPTNLCALRTVKADIVCEVDISLTNELSKNDPMWMETGQYGVINFISKAT</sequence>
<dbReference type="Pfam" id="PF01937">
    <property type="entry name" value="ARMT1-like_dom"/>
    <property type="match status" value="1"/>
</dbReference>
<evidence type="ECO:0000256" key="12">
    <source>
        <dbReference type="ARBA" id="ARBA00030066"/>
    </source>
</evidence>
<evidence type="ECO:0000313" key="20">
    <source>
        <dbReference type="EMBL" id="KAJ6637382.1"/>
    </source>
</evidence>